<comment type="similarity">
    <text evidence="1">Belongs to the phosphoglycerate mutase family. BPG-dependent PGAM subfamily.</text>
</comment>
<dbReference type="InterPro" id="IPR001345">
    <property type="entry name" value="PG/BPGM_mutase_AS"/>
</dbReference>
<dbReference type="SMART" id="SM00855">
    <property type="entry name" value="PGAM"/>
    <property type="match status" value="1"/>
</dbReference>
<keyword evidence="4" id="KW-0413">Isomerase</keyword>
<dbReference type="EC" id="5.4.2.11" evidence="2"/>
<dbReference type="GO" id="GO:0004619">
    <property type="term" value="F:phosphoglycerate mutase activity"/>
    <property type="evidence" value="ECO:0007669"/>
    <property type="project" value="UniProtKB-EC"/>
</dbReference>
<dbReference type="Pfam" id="PF00300">
    <property type="entry name" value="His_Phos_1"/>
    <property type="match status" value="1"/>
</dbReference>
<dbReference type="CDD" id="cd07067">
    <property type="entry name" value="HP_PGM_like"/>
    <property type="match status" value="1"/>
</dbReference>
<dbReference type="PROSITE" id="PS00175">
    <property type="entry name" value="PG_MUTASE"/>
    <property type="match status" value="1"/>
</dbReference>
<keyword evidence="8" id="KW-1185">Reference proteome</keyword>
<evidence type="ECO:0000313" key="8">
    <source>
        <dbReference type="Proteomes" id="UP000422989"/>
    </source>
</evidence>
<feature type="binding site" evidence="5">
    <location>
        <begin position="10"/>
        <end position="17"/>
    </location>
    <ligand>
        <name>substrate</name>
    </ligand>
</feature>
<name>A0A6I6DZ53_9MICO</name>
<dbReference type="InterPro" id="IPR005952">
    <property type="entry name" value="Phosphogly_mut1"/>
</dbReference>
<evidence type="ECO:0000313" key="7">
    <source>
        <dbReference type="EMBL" id="QGU27244.1"/>
    </source>
</evidence>
<dbReference type="OrthoDB" id="5449373at2"/>
<evidence type="ECO:0000256" key="1">
    <source>
        <dbReference type="ARBA" id="ARBA00006717"/>
    </source>
</evidence>
<dbReference type="InterPro" id="IPR013078">
    <property type="entry name" value="His_Pase_superF_clade-1"/>
</dbReference>
<dbReference type="GO" id="GO:0006096">
    <property type="term" value="P:glycolytic process"/>
    <property type="evidence" value="ECO:0007669"/>
    <property type="project" value="UniProtKB-KW"/>
</dbReference>
<evidence type="ECO:0000256" key="6">
    <source>
        <dbReference type="SAM" id="MobiDB-lite"/>
    </source>
</evidence>
<evidence type="ECO:0000256" key="2">
    <source>
        <dbReference type="ARBA" id="ARBA00012028"/>
    </source>
</evidence>
<evidence type="ECO:0000256" key="4">
    <source>
        <dbReference type="ARBA" id="ARBA00023235"/>
    </source>
</evidence>
<feature type="binding site" evidence="5">
    <location>
        <position position="75"/>
    </location>
    <ligand>
        <name>substrate</name>
    </ligand>
</feature>
<proteinExistence type="inferred from homology"/>
<dbReference type="KEGG" id="moj:D7D94_05860"/>
<dbReference type="PANTHER" id="PTHR11931">
    <property type="entry name" value="PHOSPHOGLYCERATE MUTASE"/>
    <property type="match status" value="1"/>
</dbReference>
<protein>
    <recommendedName>
        <fullName evidence="2">phosphoglycerate mutase (2,3-diphosphoglycerate-dependent)</fullName>
        <ecNumber evidence="2">5.4.2.11</ecNumber>
    </recommendedName>
</protein>
<dbReference type="Gene3D" id="3.40.50.1240">
    <property type="entry name" value="Phosphoglycerate mutase-like"/>
    <property type="match status" value="1"/>
</dbReference>
<sequence length="258" mass="27888">MRLQRLILIRHGESVGNEAASAAEFSGDEVIDLPFRDADTPLSPTGEAQADALGTALRELGVGLEAAVWTSPYRRAMQTSARALDAADLERAAMADERLRDRELGILDHLTSHGTLARYPSETERRAHLGKFFYRPPGGESWADVALRLRSFLAEAQGGSAETGVVFAHEAIIHLLRYVLEGWDEHQVLAAAVEAPAPNASVTLLERDPAGAWVASVVGDVTHLREHGVEATLHTGRPDPRVNRATEAAEEVSHVSAE</sequence>
<dbReference type="InterPro" id="IPR029033">
    <property type="entry name" value="His_PPase_superfam"/>
</dbReference>
<evidence type="ECO:0000256" key="5">
    <source>
        <dbReference type="PIRSR" id="PIRSR613078-2"/>
    </source>
</evidence>
<dbReference type="AlphaFoldDB" id="A0A6I6DZ53"/>
<gene>
    <name evidence="7" type="ORF">D7D94_05860</name>
</gene>
<dbReference type="EMBL" id="CP032550">
    <property type="protein sequence ID" value="QGU27244.1"/>
    <property type="molecule type" value="Genomic_DNA"/>
</dbReference>
<accession>A0A6I6DZ53</accession>
<evidence type="ECO:0000256" key="3">
    <source>
        <dbReference type="ARBA" id="ARBA00023152"/>
    </source>
</evidence>
<dbReference type="SUPFAM" id="SSF53254">
    <property type="entry name" value="Phosphoglycerate mutase-like"/>
    <property type="match status" value="1"/>
</dbReference>
<organism evidence="7 8">
    <name type="scientific">Microbacterium oryzae</name>
    <dbReference type="NCBI Taxonomy" id="743009"/>
    <lineage>
        <taxon>Bacteria</taxon>
        <taxon>Bacillati</taxon>
        <taxon>Actinomycetota</taxon>
        <taxon>Actinomycetes</taxon>
        <taxon>Micrococcales</taxon>
        <taxon>Microbacteriaceae</taxon>
        <taxon>Microbacterium</taxon>
    </lineage>
</organism>
<keyword evidence="3" id="KW-0324">Glycolysis</keyword>
<dbReference type="RefSeq" id="WP_156241736.1">
    <property type="nucleotide sequence ID" value="NZ_BAAAZL010000006.1"/>
</dbReference>
<feature type="region of interest" description="Disordered" evidence="6">
    <location>
        <begin position="233"/>
        <end position="258"/>
    </location>
</feature>
<reference evidence="7 8" key="1">
    <citation type="submission" date="2018-09" db="EMBL/GenBank/DDBJ databases">
        <title>Whole genome sequencing of Microbacterium oryzae strain MB-10T.</title>
        <authorList>
            <person name="Das S.K."/>
        </authorList>
    </citation>
    <scope>NUCLEOTIDE SEQUENCE [LARGE SCALE GENOMIC DNA]</scope>
    <source>
        <strain evidence="7 8">MB-10</strain>
    </source>
</reference>
<dbReference type="Proteomes" id="UP000422989">
    <property type="component" value="Chromosome"/>
</dbReference>